<gene>
    <name evidence="11" type="ORF">KUTeg_017642</name>
</gene>
<evidence type="ECO:0000256" key="7">
    <source>
        <dbReference type="ARBA" id="ARBA00022771"/>
    </source>
</evidence>
<keyword evidence="5" id="KW-0949">S-adenosyl-L-methionine</keyword>
<sequence length="381" mass="44311">MAARVADIDVILQEKEDDIPCCPHVNQIDHSDITMKVKIQQKDTVCICILIVKVNFYTTVLLITGPALLFVKYGGDEDSQKRFYACSAFRDRKECNFFQWEDEKMTDIKRKNREEVNKSMQPKFTHHEFRERTFCETCGLFLLKEERKWHKGQGHNLKASITEEMCQKPSKLFLPLENNKTYAQYLFAESAVKFTLKVLNDLDISHVLCVGAPRIHESIMESNKMKTLLLDLDHRYFCRYNMFNHHFFDGGKSEDVFKKFVKETGKSNVAMVIDPPFGGMVEALAASINSIITTWRQESNTRITECLPEFSMLDYKVDYDNHGLFRGDTKKYGSPVRIFTNVSPEHIILPEVEGYWFCKLCRRYSAKENVHCQMCDSCTSK</sequence>
<reference evidence="11 12" key="1">
    <citation type="submission" date="2022-12" db="EMBL/GenBank/DDBJ databases">
        <title>Chromosome-level genome of Tegillarca granosa.</title>
        <authorList>
            <person name="Kim J."/>
        </authorList>
    </citation>
    <scope>NUCLEOTIDE SEQUENCE [LARGE SCALE GENOMIC DNA]</scope>
    <source>
        <strain evidence="11">Teg-2019</strain>
        <tissue evidence="11">Adductor muscle</tissue>
    </source>
</reference>
<keyword evidence="2" id="KW-0963">Cytoplasm</keyword>
<evidence type="ECO:0000256" key="6">
    <source>
        <dbReference type="ARBA" id="ARBA00022723"/>
    </source>
</evidence>
<evidence type="ECO:0000256" key="8">
    <source>
        <dbReference type="ARBA" id="ARBA00022833"/>
    </source>
</evidence>
<keyword evidence="4" id="KW-0808">Transferase</keyword>
<dbReference type="Proteomes" id="UP001217089">
    <property type="component" value="Unassembled WGS sequence"/>
</dbReference>
<organism evidence="11 12">
    <name type="scientific">Tegillarca granosa</name>
    <name type="common">Malaysian cockle</name>
    <name type="synonym">Anadara granosa</name>
    <dbReference type="NCBI Taxonomy" id="220873"/>
    <lineage>
        <taxon>Eukaryota</taxon>
        <taxon>Metazoa</taxon>
        <taxon>Spiralia</taxon>
        <taxon>Lophotrochozoa</taxon>
        <taxon>Mollusca</taxon>
        <taxon>Bivalvia</taxon>
        <taxon>Autobranchia</taxon>
        <taxon>Pteriomorphia</taxon>
        <taxon>Arcoida</taxon>
        <taxon>Arcoidea</taxon>
        <taxon>Arcidae</taxon>
        <taxon>Tegillarca</taxon>
    </lineage>
</organism>
<dbReference type="EMBL" id="JARBDR010000903">
    <property type="protein sequence ID" value="KAJ8304059.1"/>
    <property type="molecule type" value="Genomic_DNA"/>
</dbReference>
<keyword evidence="3" id="KW-0489">Methyltransferase</keyword>
<dbReference type="PANTHER" id="PTHR13493:SF3">
    <property type="entry name" value="RRNA N6-ADENOSINE-METHYLTRANSFERASE ZCCHC4"/>
    <property type="match status" value="1"/>
</dbReference>
<accession>A0ABQ9EFI0</accession>
<keyword evidence="6" id="KW-0479">Metal-binding</keyword>
<evidence type="ECO:0000256" key="1">
    <source>
        <dbReference type="ARBA" id="ARBA00004496"/>
    </source>
</evidence>
<dbReference type="Pfam" id="PF10237">
    <property type="entry name" value="N6-adenineMlase"/>
    <property type="match status" value="1"/>
</dbReference>
<evidence type="ECO:0000259" key="10">
    <source>
        <dbReference type="PROSITE" id="PS51999"/>
    </source>
</evidence>
<dbReference type="InterPro" id="IPR041370">
    <property type="entry name" value="Mlase_EEF1AKMT1/ZCCHC4"/>
</dbReference>
<evidence type="ECO:0000256" key="4">
    <source>
        <dbReference type="ARBA" id="ARBA00022679"/>
    </source>
</evidence>
<dbReference type="PANTHER" id="PTHR13493">
    <property type="entry name" value="ZINC FINGER CCHC DOMAIN-CONTAINING"/>
    <property type="match status" value="1"/>
</dbReference>
<comment type="caution">
    <text evidence="11">The sequence shown here is derived from an EMBL/GenBank/DDBJ whole genome shotgun (WGS) entry which is preliminary data.</text>
</comment>
<feature type="non-terminal residue" evidence="11">
    <location>
        <position position="381"/>
    </location>
</feature>
<keyword evidence="8" id="KW-0862">Zinc</keyword>
<name>A0ABQ9EFI0_TEGGR</name>
<proteinExistence type="predicted"/>
<keyword evidence="12" id="KW-1185">Reference proteome</keyword>
<dbReference type="InterPro" id="IPR010666">
    <property type="entry name" value="Znf_GRF"/>
</dbReference>
<evidence type="ECO:0000256" key="5">
    <source>
        <dbReference type="ARBA" id="ARBA00022691"/>
    </source>
</evidence>
<dbReference type="Pfam" id="PF06839">
    <property type="entry name" value="Zn_ribbon_GRF"/>
    <property type="match status" value="1"/>
</dbReference>
<keyword evidence="7 9" id="KW-0863">Zinc-finger</keyword>
<evidence type="ECO:0000313" key="12">
    <source>
        <dbReference type="Proteomes" id="UP001217089"/>
    </source>
</evidence>
<dbReference type="PROSITE" id="PS51999">
    <property type="entry name" value="ZF_GRF"/>
    <property type="match status" value="1"/>
</dbReference>
<evidence type="ECO:0000256" key="9">
    <source>
        <dbReference type="PROSITE-ProRule" id="PRU01343"/>
    </source>
</evidence>
<evidence type="ECO:0000313" key="11">
    <source>
        <dbReference type="EMBL" id="KAJ8304059.1"/>
    </source>
</evidence>
<dbReference type="InterPro" id="IPR039846">
    <property type="entry name" value="ZCCHC4"/>
</dbReference>
<evidence type="ECO:0000256" key="2">
    <source>
        <dbReference type="ARBA" id="ARBA00022490"/>
    </source>
</evidence>
<comment type="subcellular location">
    <subcellularLocation>
        <location evidence="1">Cytoplasm</location>
    </subcellularLocation>
</comment>
<protein>
    <recommendedName>
        <fullName evidence="10">GRF-type domain-containing protein</fullName>
    </recommendedName>
</protein>
<feature type="domain" description="GRF-type" evidence="10">
    <location>
        <begin position="62"/>
        <end position="104"/>
    </location>
</feature>
<evidence type="ECO:0000256" key="3">
    <source>
        <dbReference type="ARBA" id="ARBA00022603"/>
    </source>
</evidence>